<keyword evidence="2" id="KW-1185">Reference proteome</keyword>
<evidence type="ECO:0000313" key="1">
    <source>
        <dbReference type="EMBL" id="SEL25028.1"/>
    </source>
</evidence>
<dbReference type="PANTHER" id="PTHR31118:SF32">
    <property type="entry name" value="KYNURENINE FORMAMIDASE"/>
    <property type="match status" value="1"/>
</dbReference>
<dbReference type="EMBL" id="FOAZ01000007">
    <property type="protein sequence ID" value="SEL25028.1"/>
    <property type="molecule type" value="Genomic_DNA"/>
</dbReference>
<dbReference type="Pfam" id="PF04199">
    <property type="entry name" value="Cyclase"/>
    <property type="match status" value="1"/>
</dbReference>
<evidence type="ECO:0000313" key="2">
    <source>
        <dbReference type="Proteomes" id="UP000183015"/>
    </source>
</evidence>
<dbReference type="GO" id="GO:0019441">
    <property type="term" value="P:L-tryptophan catabolic process to kynurenine"/>
    <property type="evidence" value="ECO:0007669"/>
    <property type="project" value="InterPro"/>
</dbReference>
<proteinExistence type="predicted"/>
<dbReference type="RefSeq" id="WP_052438523.1">
    <property type="nucleotide sequence ID" value="NZ_BBPN01000008.1"/>
</dbReference>
<dbReference type="eggNOG" id="COG1878">
    <property type="taxonomic scope" value="Bacteria"/>
</dbReference>
<gene>
    <name evidence="1" type="ORF">SAMN05414137_1072</name>
</gene>
<dbReference type="InterPro" id="IPR037175">
    <property type="entry name" value="KFase_sf"/>
</dbReference>
<dbReference type="InterPro" id="IPR007325">
    <property type="entry name" value="KFase/CYL"/>
</dbReference>
<dbReference type="STRING" id="235985.SAMN05414137_1072"/>
<dbReference type="AlphaFoldDB" id="A0A1H7NPT1"/>
<dbReference type="SUPFAM" id="SSF102198">
    <property type="entry name" value="Putative cyclase"/>
    <property type="match status" value="1"/>
</dbReference>
<protein>
    <submittedName>
        <fullName evidence="1">Kynurenine formamidase</fullName>
    </submittedName>
</protein>
<accession>A0A1H7NPT1</accession>
<dbReference type="Gene3D" id="3.50.30.50">
    <property type="entry name" value="Putative cyclase"/>
    <property type="match status" value="1"/>
</dbReference>
<dbReference type="PANTHER" id="PTHR31118">
    <property type="entry name" value="CYCLASE-LIKE PROTEIN 2"/>
    <property type="match status" value="1"/>
</dbReference>
<reference evidence="2" key="1">
    <citation type="submission" date="2016-10" db="EMBL/GenBank/DDBJ databases">
        <authorList>
            <person name="Varghese N."/>
        </authorList>
    </citation>
    <scope>NUCLEOTIDE SEQUENCE [LARGE SCALE GENOMIC DNA]</scope>
    <source>
        <strain evidence="2">DSM 45096 / BCRC 16803 / CGMCC 4.1857 / CIP 109030 / JCM 12277 / KCTC 19219 / NBRC 100920 / 33214</strain>
    </source>
</reference>
<name>A0A1H7NPT1_STRJI</name>
<dbReference type="OrthoDB" id="7067800at2"/>
<organism evidence="1 2">
    <name type="scientific">Streptacidiphilus jiangxiensis</name>
    <dbReference type="NCBI Taxonomy" id="235985"/>
    <lineage>
        <taxon>Bacteria</taxon>
        <taxon>Bacillati</taxon>
        <taxon>Actinomycetota</taxon>
        <taxon>Actinomycetes</taxon>
        <taxon>Kitasatosporales</taxon>
        <taxon>Streptomycetaceae</taxon>
        <taxon>Streptacidiphilus</taxon>
    </lineage>
</organism>
<sequence>MDQAYDDADGQQQWRVQFDADVVFANGGGLQTQGFRLDVPGPELSDDELGELLVRHLGLLMVQTVRITDRRALREAHKGGRGTERAGARTQDRRIVELSHPIRHGMVTCPGLPGPDISDHLSREASRDHYAPGTEFQIGRISMVANTGTYLDSPFHRFADRPDLAGLPLDGLVDLDGLVVRVIGAQDRAVDRTTLVPHPVAGRAVLIHTGWDRHWGSERYGAGGHPFLTAEGATWLAEQRPALVGIDSQNIDDTEDPTRPAHTALLAAGIPVVEHLRGLDNLPVDGFRFHAAPPAVEGLGTFPVRAYAVLPPQER</sequence>
<dbReference type="Proteomes" id="UP000183015">
    <property type="component" value="Unassembled WGS sequence"/>
</dbReference>
<dbReference type="GO" id="GO:0004061">
    <property type="term" value="F:arylformamidase activity"/>
    <property type="evidence" value="ECO:0007669"/>
    <property type="project" value="InterPro"/>
</dbReference>